<dbReference type="InterPro" id="IPR006464">
    <property type="entry name" value="AcTrfase_RimI/Ard1"/>
</dbReference>
<keyword evidence="8" id="KW-1185">Reference proteome</keyword>
<evidence type="ECO:0000313" key="8">
    <source>
        <dbReference type="Proteomes" id="UP001500305"/>
    </source>
</evidence>
<dbReference type="Gene3D" id="3.40.630.30">
    <property type="match status" value="1"/>
</dbReference>
<keyword evidence="3" id="KW-0808">Transferase</keyword>
<keyword evidence="4" id="KW-0012">Acyltransferase</keyword>
<sequence>MTSERTELAAGHRGAVALRPMRWWDIGPVMELELRLFPDDAWSHGMFWSELAEARPGGSRHYTVATTPDGAVVGYAGLMTVAGEGDVQTIAVEPGHQGAGLGAALLTDLVAEAARRGCAELLLEVRVDNLRAQHLYERFGFEPVGVRRGYYQPANVDALVMRLDHPREDAPQRDVPRYDMKPSTT</sequence>
<organism evidence="7 8">
    <name type="scientific">Kitasatospora cystarginea</name>
    <dbReference type="NCBI Taxonomy" id="58350"/>
    <lineage>
        <taxon>Bacteria</taxon>
        <taxon>Bacillati</taxon>
        <taxon>Actinomycetota</taxon>
        <taxon>Actinomycetes</taxon>
        <taxon>Kitasatosporales</taxon>
        <taxon>Streptomycetaceae</taxon>
        <taxon>Kitasatospora</taxon>
    </lineage>
</organism>
<name>A0ABN3DGQ2_9ACTN</name>
<dbReference type="GO" id="GO:0005840">
    <property type="term" value="C:ribosome"/>
    <property type="evidence" value="ECO:0007669"/>
    <property type="project" value="UniProtKB-KW"/>
</dbReference>
<evidence type="ECO:0000256" key="5">
    <source>
        <dbReference type="SAM" id="MobiDB-lite"/>
    </source>
</evidence>
<gene>
    <name evidence="7" type="primary">rimI</name>
    <name evidence="7" type="ORF">GCM10010430_07970</name>
</gene>
<dbReference type="PANTHER" id="PTHR43420">
    <property type="entry name" value="ACETYLTRANSFERASE"/>
    <property type="match status" value="1"/>
</dbReference>
<keyword evidence="2" id="KW-0963">Cytoplasm</keyword>
<comment type="similarity">
    <text evidence="1">Belongs to the acetyltransferase family. RimI subfamily.</text>
</comment>
<dbReference type="CDD" id="cd04301">
    <property type="entry name" value="NAT_SF"/>
    <property type="match status" value="1"/>
</dbReference>
<protein>
    <submittedName>
        <fullName evidence="7">Ribosomal protein S18-alanine N-acetyltransferase</fullName>
    </submittedName>
</protein>
<reference evidence="7 8" key="1">
    <citation type="journal article" date="2019" name="Int. J. Syst. Evol. Microbiol.">
        <title>The Global Catalogue of Microorganisms (GCM) 10K type strain sequencing project: providing services to taxonomists for standard genome sequencing and annotation.</title>
        <authorList>
            <consortium name="The Broad Institute Genomics Platform"/>
            <consortium name="The Broad Institute Genome Sequencing Center for Infectious Disease"/>
            <person name="Wu L."/>
            <person name="Ma J."/>
        </authorList>
    </citation>
    <scope>NUCLEOTIDE SEQUENCE [LARGE SCALE GENOMIC DNA]</scope>
    <source>
        <strain evidence="7 8">JCM 7356</strain>
    </source>
</reference>
<feature type="domain" description="N-acetyltransferase" evidence="6">
    <location>
        <begin position="16"/>
        <end position="166"/>
    </location>
</feature>
<evidence type="ECO:0000256" key="3">
    <source>
        <dbReference type="ARBA" id="ARBA00022679"/>
    </source>
</evidence>
<dbReference type="PROSITE" id="PS51186">
    <property type="entry name" value="GNAT"/>
    <property type="match status" value="1"/>
</dbReference>
<dbReference type="NCBIfam" id="TIGR01575">
    <property type="entry name" value="rimI"/>
    <property type="match status" value="1"/>
</dbReference>
<dbReference type="PANTHER" id="PTHR43420:SF44">
    <property type="entry name" value="ACETYLTRANSFERASE YPEA"/>
    <property type="match status" value="1"/>
</dbReference>
<dbReference type="InterPro" id="IPR050680">
    <property type="entry name" value="YpeA/RimI_acetyltransf"/>
</dbReference>
<accession>A0ABN3DGQ2</accession>
<evidence type="ECO:0000259" key="6">
    <source>
        <dbReference type="PROSITE" id="PS51186"/>
    </source>
</evidence>
<dbReference type="EMBL" id="BAAATR010000003">
    <property type="protein sequence ID" value="GAA2230328.1"/>
    <property type="molecule type" value="Genomic_DNA"/>
</dbReference>
<dbReference type="Proteomes" id="UP001500305">
    <property type="component" value="Unassembled WGS sequence"/>
</dbReference>
<keyword evidence="7" id="KW-0689">Ribosomal protein</keyword>
<dbReference type="InterPro" id="IPR000182">
    <property type="entry name" value="GNAT_dom"/>
</dbReference>
<comment type="caution">
    <text evidence="7">The sequence shown here is derived from an EMBL/GenBank/DDBJ whole genome shotgun (WGS) entry which is preliminary data.</text>
</comment>
<proteinExistence type="inferred from homology"/>
<dbReference type="Pfam" id="PF00583">
    <property type="entry name" value="Acetyltransf_1"/>
    <property type="match status" value="1"/>
</dbReference>
<dbReference type="SUPFAM" id="SSF55729">
    <property type="entry name" value="Acyl-CoA N-acyltransferases (Nat)"/>
    <property type="match status" value="1"/>
</dbReference>
<feature type="region of interest" description="Disordered" evidence="5">
    <location>
        <begin position="165"/>
        <end position="185"/>
    </location>
</feature>
<evidence type="ECO:0000256" key="2">
    <source>
        <dbReference type="ARBA" id="ARBA00022490"/>
    </source>
</evidence>
<dbReference type="InterPro" id="IPR016181">
    <property type="entry name" value="Acyl_CoA_acyltransferase"/>
</dbReference>
<evidence type="ECO:0000256" key="4">
    <source>
        <dbReference type="ARBA" id="ARBA00023315"/>
    </source>
</evidence>
<evidence type="ECO:0000313" key="7">
    <source>
        <dbReference type="EMBL" id="GAA2230328.1"/>
    </source>
</evidence>
<keyword evidence="7" id="KW-0687">Ribonucleoprotein</keyword>
<evidence type="ECO:0000256" key="1">
    <source>
        <dbReference type="ARBA" id="ARBA00005395"/>
    </source>
</evidence>